<gene>
    <name evidence="2" type="ORF">X805_24080</name>
</gene>
<dbReference type="RefSeq" id="WP_259373310.1">
    <property type="nucleotide sequence ID" value="NZ_AZRA01000061.1"/>
</dbReference>
<keyword evidence="1" id="KW-0472">Membrane</keyword>
<dbReference type="EMBL" id="AZRA01000061">
    <property type="protein sequence ID" value="KDB52038.1"/>
    <property type="molecule type" value="Genomic_DNA"/>
</dbReference>
<evidence type="ECO:0000313" key="3">
    <source>
        <dbReference type="Proteomes" id="UP000026714"/>
    </source>
</evidence>
<name>A0A059KLT5_9BURK</name>
<accession>A0A059KLT5</accession>
<feature type="transmembrane region" description="Helical" evidence="1">
    <location>
        <begin position="20"/>
        <end position="40"/>
    </location>
</feature>
<protein>
    <submittedName>
        <fullName evidence="2">Uncharacterized protein</fullName>
    </submittedName>
</protein>
<sequence length="42" mass="4799">MFKNAFNRKVRTTSLIEEAGHIAVMLICPVAAMFALYSIFRH</sequence>
<dbReference type="AlphaFoldDB" id="A0A059KLT5"/>
<keyword evidence="1" id="KW-0812">Transmembrane</keyword>
<evidence type="ECO:0000256" key="1">
    <source>
        <dbReference type="SAM" id="Phobius"/>
    </source>
</evidence>
<comment type="caution">
    <text evidence="2">The sequence shown here is derived from an EMBL/GenBank/DDBJ whole genome shotgun (WGS) entry which is preliminary data.</text>
</comment>
<organism evidence="2 3">
    <name type="scientific">Sphaerotilus natans subsp. natans DSM 6575</name>
    <dbReference type="NCBI Taxonomy" id="1286631"/>
    <lineage>
        <taxon>Bacteria</taxon>
        <taxon>Pseudomonadati</taxon>
        <taxon>Pseudomonadota</taxon>
        <taxon>Betaproteobacteria</taxon>
        <taxon>Burkholderiales</taxon>
        <taxon>Sphaerotilaceae</taxon>
        <taxon>Sphaerotilus</taxon>
    </lineage>
</organism>
<proteinExistence type="predicted"/>
<dbReference type="STRING" id="34103.SAMN05421778_101340"/>
<keyword evidence="3" id="KW-1185">Reference proteome</keyword>
<dbReference type="Proteomes" id="UP000026714">
    <property type="component" value="Unassembled WGS sequence"/>
</dbReference>
<reference evidence="2 3" key="1">
    <citation type="journal article" date="2014" name="FEMS Microbiol. Ecol.">
        <title>Sphaerotilus natans encrusted with nanoball-shaped Fe(III) oxide minerals formed by nitrate-reducing mixotrophic Fe(II) oxidation.</title>
        <authorList>
            <person name="Park S."/>
            <person name="Kim D.H."/>
            <person name="Lee J.H."/>
            <person name="Hur H.G."/>
        </authorList>
    </citation>
    <scope>NUCLEOTIDE SEQUENCE [LARGE SCALE GENOMIC DNA]</scope>
    <source>
        <strain evidence="2 3">DSM 6575</strain>
    </source>
</reference>
<evidence type="ECO:0000313" key="2">
    <source>
        <dbReference type="EMBL" id="KDB52038.1"/>
    </source>
</evidence>
<keyword evidence="1" id="KW-1133">Transmembrane helix</keyword>